<protein>
    <submittedName>
        <fullName evidence="2">Uncharacterized protein</fullName>
    </submittedName>
</protein>
<feature type="region of interest" description="Disordered" evidence="1">
    <location>
        <begin position="1"/>
        <end position="48"/>
    </location>
</feature>
<dbReference type="AlphaFoldDB" id="A0AA38JCG9"/>
<reference evidence="2" key="1">
    <citation type="submission" date="2022-08" db="EMBL/GenBank/DDBJ databases">
        <authorList>
            <consortium name="DOE Joint Genome Institute"/>
            <person name="Min B."/>
            <person name="Sierra-Patev S."/>
            <person name="Naranjo-Ortiz M."/>
            <person name="Looney B."/>
            <person name="Konkel Z."/>
            <person name="Slot J.C."/>
            <person name="Sakamoto Y."/>
            <person name="Steenwyk J.L."/>
            <person name="Rokas A."/>
            <person name="Carro J."/>
            <person name="Camarero S."/>
            <person name="Ferreira P."/>
            <person name="Molpeceres G."/>
            <person name="Ruiz-duenas F.J."/>
            <person name="Serrano A."/>
            <person name="Henrissat B."/>
            <person name="Drula E."/>
            <person name="Hughes K.W."/>
            <person name="Mata J.L."/>
            <person name="Ishikawa N.K."/>
            <person name="Vargas-Isla R."/>
            <person name="Ushijima S."/>
            <person name="Smith C.A."/>
            <person name="Ahrendt S."/>
            <person name="Andreopoulos W."/>
            <person name="He G."/>
            <person name="LaButti K."/>
            <person name="Lipzen A."/>
            <person name="Ng V."/>
            <person name="Riley R."/>
            <person name="Sandor L."/>
            <person name="Barry K."/>
            <person name="Martinez A.T."/>
            <person name="Xiao Y."/>
            <person name="Gibbons J.G."/>
            <person name="Terashima K."/>
            <person name="Hibbett D.S."/>
            <person name="Grigoriev I.V."/>
        </authorList>
    </citation>
    <scope>NUCLEOTIDE SEQUENCE</scope>
    <source>
        <strain evidence="2">ET3784</strain>
    </source>
</reference>
<proteinExistence type="predicted"/>
<gene>
    <name evidence="2" type="ORF">DFJ43DRAFT_1042562</name>
</gene>
<sequence>MDPTPQPKILGVTSDTIDPRNARADCVDSEPPAIEETPDRESNTLTSEVSFSTPAIQPRMGTGERRLKRRTTDTAFVDAVRALSNHIDDEVKRMASEFKRSLLTVKKLMGLHRRFRERKAPSLYNALLHRLAQKRRDLLACGNPLGKNFGGQHQALMEDEELQDILQNPNSPEAHEAIRELTEYQEAKFRGTRASAKANDNDIVKTWGKIANTYLLKSQSLSHRTSAATFGFVCSSKPGQNVTRQFFGNGPIEAFLMSKFGMTGEDFVESAESYLIYTSAGRVATGMGVKKMQKEIVRLISQGLHEVTKNEKLSMEYDHYEVLLVKEYGVRLVGWPQGVRFLNPHKLHASDVIKLYNDIHQKICRWKKLDGREFHEVKKEIELKLKRGELTEPERHRRGQKRQAEDDGDDGGGKKVNRGSNQSKGKESTSRSDKAKQTKKGSRKLSNRRENGKTLDESEGESPDKETQKSDKLRPQPRARPVSRPILKDLEGVRVIGRTILSDIDDDNGERQSSTDKTDASAIHTTDYIDDQLDLYQLDSRVEDSEDDGDELDDFEDYFDQELDYEDDVDINYADYVSGRDDAADVLDDDIWD</sequence>
<evidence type="ECO:0000313" key="2">
    <source>
        <dbReference type="EMBL" id="KAJ3720202.1"/>
    </source>
</evidence>
<keyword evidence="3" id="KW-1185">Reference proteome</keyword>
<feature type="compositionally biased region" description="Basic and acidic residues" evidence="1">
    <location>
        <begin position="509"/>
        <end position="519"/>
    </location>
</feature>
<feature type="compositionally biased region" description="Basic residues" evidence="1">
    <location>
        <begin position="437"/>
        <end position="446"/>
    </location>
</feature>
<feature type="compositionally biased region" description="Basic and acidic residues" evidence="1">
    <location>
        <begin position="17"/>
        <end position="26"/>
    </location>
</feature>
<accession>A0AA38JCG9</accession>
<evidence type="ECO:0000256" key="1">
    <source>
        <dbReference type="SAM" id="MobiDB-lite"/>
    </source>
</evidence>
<name>A0AA38JCG9_9AGAR</name>
<dbReference type="EMBL" id="JANVFO010000063">
    <property type="protein sequence ID" value="KAJ3720202.1"/>
    <property type="molecule type" value="Genomic_DNA"/>
</dbReference>
<feature type="region of interest" description="Disordered" evidence="1">
    <location>
        <begin position="388"/>
        <end position="523"/>
    </location>
</feature>
<comment type="caution">
    <text evidence="2">The sequence shown here is derived from an EMBL/GenBank/DDBJ whole genome shotgun (WGS) entry which is preliminary data.</text>
</comment>
<dbReference type="Proteomes" id="UP001176059">
    <property type="component" value="Unassembled WGS sequence"/>
</dbReference>
<feature type="compositionally biased region" description="Basic and acidic residues" evidence="1">
    <location>
        <begin position="424"/>
        <end position="436"/>
    </location>
</feature>
<reference evidence="2" key="2">
    <citation type="journal article" date="2023" name="Proc. Natl. Acad. Sci. U.S.A.">
        <title>A global phylogenomic analysis of the shiitake genus Lentinula.</title>
        <authorList>
            <person name="Sierra-Patev S."/>
            <person name="Min B."/>
            <person name="Naranjo-Ortiz M."/>
            <person name="Looney B."/>
            <person name="Konkel Z."/>
            <person name="Slot J.C."/>
            <person name="Sakamoto Y."/>
            <person name="Steenwyk J.L."/>
            <person name="Rokas A."/>
            <person name="Carro J."/>
            <person name="Camarero S."/>
            <person name="Ferreira P."/>
            <person name="Molpeceres G."/>
            <person name="Ruiz-Duenas F.J."/>
            <person name="Serrano A."/>
            <person name="Henrissat B."/>
            <person name="Drula E."/>
            <person name="Hughes K.W."/>
            <person name="Mata J.L."/>
            <person name="Ishikawa N.K."/>
            <person name="Vargas-Isla R."/>
            <person name="Ushijima S."/>
            <person name="Smith C.A."/>
            <person name="Donoghue J."/>
            <person name="Ahrendt S."/>
            <person name="Andreopoulos W."/>
            <person name="He G."/>
            <person name="LaButti K."/>
            <person name="Lipzen A."/>
            <person name="Ng V."/>
            <person name="Riley R."/>
            <person name="Sandor L."/>
            <person name="Barry K."/>
            <person name="Martinez A.T."/>
            <person name="Xiao Y."/>
            <person name="Gibbons J.G."/>
            <person name="Terashima K."/>
            <person name="Grigoriev I.V."/>
            <person name="Hibbett D."/>
        </authorList>
    </citation>
    <scope>NUCLEOTIDE SEQUENCE</scope>
    <source>
        <strain evidence="2">ET3784</strain>
    </source>
</reference>
<evidence type="ECO:0000313" key="3">
    <source>
        <dbReference type="Proteomes" id="UP001176059"/>
    </source>
</evidence>
<organism evidence="2 3">
    <name type="scientific">Lentinula guzmanii</name>
    <dbReference type="NCBI Taxonomy" id="2804957"/>
    <lineage>
        <taxon>Eukaryota</taxon>
        <taxon>Fungi</taxon>
        <taxon>Dikarya</taxon>
        <taxon>Basidiomycota</taxon>
        <taxon>Agaricomycotina</taxon>
        <taxon>Agaricomycetes</taxon>
        <taxon>Agaricomycetidae</taxon>
        <taxon>Agaricales</taxon>
        <taxon>Marasmiineae</taxon>
        <taxon>Omphalotaceae</taxon>
        <taxon>Lentinula</taxon>
    </lineage>
</organism>
<feature type="compositionally biased region" description="Basic and acidic residues" evidence="1">
    <location>
        <begin position="447"/>
        <end position="474"/>
    </location>
</feature>